<dbReference type="AlphaFoldDB" id="A0A640SJL4"/>
<dbReference type="Proteomes" id="UP000435837">
    <property type="component" value="Unassembled WGS sequence"/>
</dbReference>
<name>A0A640SJL4_9ACTN</name>
<evidence type="ECO:0000313" key="7">
    <source>
        <dbReference type="EMBL" id="GFE11024.1"/>
    </source>
</evidence>
<dbReference type="Gene3D" id="3.90.1150.10">
    <property type="entry name" value="Aspartate Aminotransferase, domain 1"/>
    <property type="match status" value="1"/>
</dbReference>
<keyword evidence="10" id="KW-1185">Reference proteome</keyword>
<dbReference type="CDD" id="cd00609">
    <property type="entry name" value="AAT_like"/>
    <property type="match status" value="1"/>
</dbReference>
<proteinExistence type="inferred from homology"/>
<dbReference type="InterPro" id="IPR024892">
    <property type="entry name" value="ArAT"/>
</dbReference>
<dbReference type="Gene3D" id="3.40.640.10">
    <property type="entry name" value="Type I PLP-dependent aspartate aminotransferase-like (Major domain)"/>
    <property type="match status" value="1"/>
</dbReference>
<dbReference type="InterPro" id="IPR015424">
    <property type="entry name" value="PyrdxlP-dep_Trfase"/>
</dbReference>
<evidence type="ECO:0000256" key="1">
    <source>
        <dbReference type="ARBA" id="ARBA00001933"/>
    </source>
</evidence>
<keyword evidence="4 5" id="KW-0663">Pyridoxal phosphate</keyword>
<comment type="similarity">
    <text evidence="5">Belongs to the class-II pyridoxal-phosphate-dependent aminotransferase family.</text>
</comment>
<dbReference type="NCBIfam" id="NF002878">
    <property type="entry name" value="PRK03321.1"/>
    <property type="match status" value="1"/>
</dbReference>
<dbReference type="EC" id="2.6.1.9" evidence="8"/>
<dbReference type="InterPro" id="IPR050106">
    <property type="entry name" value="HistidinolP_aminotransfase"/>
</dbReference>
<reference evidence="8" key="2">
    <citation type="submission" date="2022-10" db="EMBL/GenBank/DDBJ databases">
        <title>The complete genomes of actinobacterial strains from the NBC collection.</title>
        <authorList>
            <person name="Joergensen T.S."/>
            <person name="Alvarez Arevalo M."/>
            <person name="Sterndorff E.B."/>
            <person name="Faurdal D."/>
            <person name="Vuksanovic O."/>
            <person name="Mourched A.-S."/>
            <person name="Charusanti P."/>
            <person name="Shaw S."/>
            <person name="Blin K."/>
            <person name="Weber T."/>
        </authorList>
    </citation>
    <scope>NUCLEOTIDE SEQUENCE</scope>
    <source>
        <strain evidence="8">NBC_01256</strain>
    </source>
</reference>
<dbReference type="RefSeq" id="WP_159481742.1">
    <property type="nucleotide sequence ID" value="NZ_BAAATH010000001.1"/>
</dbReference>
<dbReference type="EMBL" id="BLIN01000005">
    <property type="protein sequence ID" value="GFE11024.1"/>
    <property type="molecule type" value="Genomic_DNA"/>
</dbReference>
<protein>
    <submittedName>
        <fullName evidence="8">Histidinol-phosphate transaminase</fullName>
        <ecNumber evidence="8">2.6.1.9</ecNumber>
    </submittedName>
    <submittedName>
        <fullName evidence="7">Putative phenylalanine aminotransferase</fullName>
    </submittedName>
</protein>
<dbReference type="PROSITE" id="PS00599">
    <property type="entry name" value="AA_TRANSFER_CLASS_2"/>
    <property type="match status" value="1"/>
</dbReference>
<dbReference type="InterPro" id="IPR004839">
    <property type="entry name" value="Aminotransferase_I/II_large"/>
</dbReference>
<dbReference type="PANTHER" id="PTHR43643">
    <property type="entry name" value="HISTIDINOL-PHOSPHATE AMINOTRANSFERASE 2"/>
    <property type="match status" value="1"/>
</dbReference>
<comment type="cofactor">
    <cofactor evidence="1 5">
        <name>pyridoxal 5'-phosphate</name>
        <dbReference type="ChEBI" id="CHEBI:597326"/>
    </cofactor>
</comment>
<dbReference type="EMBL" id="CP108473">
    <property type="protein sequence ID" value="WUS24332.1"/>
    <property type="molecule type" value="Genomic_DNA"/>
</dbReference>
<feature type="domain" description="Aminotransferase class I/classII large" evidence="6">
    <location>
        <begin position="13"/>
        <end position="331"/>
    </location>
</feature>
<dbReference type="OrthoDB" id="9809616at2"/>
<accession>A0A640SJL4</accession>
<reference evidence="7 9" key="1">
    <citation type="submission" date="2019-12" db="EMBL/GenBank/DDBJ databases">
        <title>Whole genome shotgun sequence of Streptomyces caniferus NBRC 15389.</title>
        <authorList>
            <person name="Ichikawa N."/>
            <person name="Kimura A."/>
            <person name="Kitahashi Y."/>
            <person name="Komaki H."/>
            <person name="Tamura T."/>
        </authorList>
    </citation>
    <scope>NUCLEOTIDE SEQUENCE [LARGE SCALE GENOMIC DNA]</scope>
    <source>
        <strain evidence="7 9">NBRC 15389</strain>
    </source>
</reference>
<keyword evidence="2 7" id="KW-0032">Aminotransferase</keyword>
<evidence type="ECO:0000313" key="8">
    <source>
        <dbReference type="EMBL" id="WUS24332.1"/>
    </source>
</evidence>
<organism evidence="7 9">
    <name type="scientific">Streptomyces caniferus</name>
    <dbReference type="NCBI Taxonomy" id="285557"/>
    <lineage>
        <taxon>Bacteria</taxon>
        <taxon>Bacillati</taxon>
        <taxon>Actinomycetota</taxon>
        <taxon>Actinomycetes</taxon>
        <taxon>Kitasatosporales</taxon>
        <taxon>Streptomycetaceae</taxon>
        <taxon>Streptomyces</taxon>
    </lineage>
</organism>
<dbReference type="InterPro" id="IPR015421">
    <property type="entry name" value="PyrdxlP-dep_Trfase_major"/>
</dbReference>
<evidence type="ECO:0000256" key="2">
    <source>
        <dbReference type="ARBA" id="ARBA00022576"/>
    </source>
</evidence>
<evidence type="ECO:0000256" key="3">
    <source>
        <dbReference type="ARBA" id="ARBA00022679"/>
    </source>
</evidence>
<gene>
    <name evidence="7" type="primary">pat_1</name>
    <name evidence="8" type="ORF">OG727_19750</name>
    <name evidence="7" type="ORF">Scani_72920</name>
</gene>
<dbReference type="Proteomes" id="UP001432292">
    <property type="component" value="Chromosome"/>
</dbReference>
<dbReference type="InterPro" id="IPR001917">
    <property type="entry name" value="Aminotrans_II_pyridoxalP_BS"/>
</dbReference>
<evidence type="ECO:0000313" key="9">
    <source>
        <dbReference type="Proteomes" id="UP000435837"/>
    </source>
</evidence>
<dbReference type="InterPro" id="IPR015422">
    <property type="entry name" value="PyrdxlP-dep_Trfase_small"/>
</dbReference>
<evidence type="ECO:0000259" key="6">
    <source>
        <dbReference type="Pfam" id="PF00155"/>
    </source>
</evidence>
<evidence type="ECO:0000256" key="4">
    <source>
        <dbReference type="ARBA" id="ARBA00022898"/>
    </source>
</evidence>
<dbReference type="Pfam" id="PF00155">
    <property type="entry name" value="Aminotran_1_2"/>
    <property type="match status" value="1"/>
</dbReference>
<dbReference type="GO" id="GO:0030170">
    <property type="term" value="F:pyridoxal phosphate binding"/>
    <property type="evidence" value="ECO:0007669"/>
    <property type="project" value="InterPro"/>
</dbReference>
<keyword evidence="3 7" id="KW-0808">Transferase</keyword>
<dbReference type="GeneID" id="96636783"/>
<evidence type="ECO:0000256" key="5">
    <source>
        <dbReference type="RuleBase" id="RU003693"/>
    </source>
</evidence>
<dbReference type="PANTHER" id="PTHR43643:SF3">
    <property type="entry name" value="HISTIDINOL-PHOSPHATE AMINOTRANSFERASE"/>
    <property type="match status" value="1"/>
</dbReference>
<dbReference type="SUPFAM" id="SSF53383">
    <property type="entry name" value="PLP-dependent transferases"/>
    <property type="match status" value="1"/>
</dbReference>
<evidence type="ECO:0000313" key="10">
    <source>
        <dbReference type="Proteomes" id="UP001432292"/>
    </source>
</evidence>
<sequence>MPHTTDIPAPLHRLALNETPYPPLPEVRKALADSLAEVNRYPQFYADDLMDVVSAWRGVPVESVVVGSGSVGVALQTLQAYIREPGDQVLYAWRAFDAYPIIADMAGAERVEVPLTADGEQDLARMAAAVTDRTRVVILCNPHNPTGTTIGRAALDTFLASLPDGVLVILDEAYTEFARDADDLPLGLDLMRAGHPVMSLRTFSKAYGLAGLRIGYGIAAPEIVKRVRPTSVPYSIGEPARAAVVASIGAEADLDRRITTISAERARVQSVLRAQGWRVLESRANFVWLDEPLRAGAFHAACADRGAQVRLYPDEGIRLTIGTAEANDVVLAAARDLAAG</sequence>
<dbReference type="GO" id="GO:0004400">
    <property type="term" value="F:histidinol-phosphate transaminase activity"/>
    <property type="evidence" value="ECO:0007669"/>
    <property type="project" value="UniProtKB-EC"/>
</dbReference>